<evidence type="ECO:0000256" key="2">
    <source>
        <dbReference type="ARBA" id="ARBA00022606"/>
    </source>
</evidence>
<dbReference type="Gene3D" id="3.30.450.270">
    <property type="match status" value="1"/>
</dbReference>
<evidence type="ECO:0000256" key="1">
    <source>
        <dbReference type="ARBA" id="ARBA00022543"/>
    </source>
</evidence>
<keyword evidence="3" id="KW-0157">Chromophore</keyword>
<dbReference type="InterPro" id="IPR013654">
    <property type="entry name" value="PAS_2"/>
</dbReference>
<dbReference type="PANTHER" id="PTHR43065:SF42">
    <property type="entry name" value="TWO-COMPONENT SENSOR PPRA"/>
    <property type="match status" value="1"/>
</dbReference>
<dbReference type="Pfam" id="PF00360">
    <property type="entry name" value="PHY"/>
    <property type="match status" value="1"/>
</dbReference>
<sequence length="526" mass="59169">MSEPLAPGFLAECECEQLHRVQSIQPWGCLLGGRTGDPCVRFTSANLESWTHWSPDSILGRALTDLLPDFPPKTELADIAGAPDAWMRASAGKRFYPDLLSGPQGVLDGLLSCNEHNWLLELEVALPAAQHGEAYRPVPHRLYRMPYSERDWASHCQYLADEMRTATGFERVMIYSFRDDGCGEVISESLEEGLPPYLGLRYPASDIPQIARNLYRLNSHRQIPDIQVGDVPILSLEPGEIVDLSLSDLRAVSPVHLEYLKNMGVTASMSFSILIGGELWGLIACHHSEPRHLPLPVRLRCAEMTQVFTLAISGYQSTRRLMDLNESDQEILALLSALRLSEDERDLVMELKDGQANLVDKTLGKALLSLARATGAALIDDHTIVTFGQTPEASEIRALIDWLRETTPDPIFATDRLASLFPEATHYAEQASGLLAVRVDGYRETGDRWFLWWRPEQPHTVYWAGDPRKSALFDEQRQVLSPRSSFARWVETTARQSEPWTEADRLRAKKFRSLVLYDINARILGR</sequence>
<dbReference type="GO" id="GO:0006355">
    <property type="term" value="P:regulation of DNA-templated transcription"/>
    <property type="evidence" value="ECO:0007669"/>
    <property type="project" value="InterPro"/>
</dbReference>
<dbReference type="InterPro" id="IPR003018">
    <property type="entry name" value="GAF"/>
</dbReference>
<dbReference type="PROSITE" id="PS50046">
    <property type="entry name" value="PHYTOCHROME_2"/>
    <property type="match status" value="1"/>
</dbReference>
<dbReference type="InterPro" id="IPR016132">
    <property type="entry name" value="Phyto_chromo_attachment"/>
</dbReference>
<evidence type="ECO:0000256" key="3">
    <source>
        <dbReference type="ARBA" id="ARBA00022991"/>
    </source>
</evidence>
<keyword evidence="7" id="KW-1185">Reference proteome</keyword>
<dbReference type="GO" id="GO:0009881">
    <property type="term" value="F:photoreceptor activity"/>
    <property type="evidence" value="ECO:0007669"/>
    <property type="project" value="UniProtKB-KW"/>
</dbReference>
<dbReference type="Pfam" id="PF01590">
    <property type="entry name" value="GAF"/>
    <property type="match status" value="1"/>
</dbReference>
<dbReference type="InterPro" id="IPR029016">
    <property type="entry name" value="GAF-like_dom_sf"/>
</dbReference>
<dbReference type="Gene3D" id="3.30.450.20">
    <property type="entry name" value="PAS domain"/>
    <property type="match status" value="1"/>
</dbReference>
<comment type="caution">
    <text evidence="6">The sequence shown here is derived from an EMBL/GenBank/DDBJ whole genome shotgun (WGS) entry which is preliminary data.</text>
</comment>
<name>A0A850RAM2_9GAMM</name>
<dbReference type="InterPro" id="IPR035965">
    <property type="entry name" value="PAS-like_dom_sf"/>
</dbReference>
<keyword evidence="4" id="KW-0675">Receptor</keyword>
<dbReference type="InterPro" id="IPR001294">
    <property type="entry name" value="Phytochrome"/>
</dbReference>
<reference evidence="6 7" key="1">
    <citation type="submission" date="2020-06" db="EMBL/GenBank/DDBJ databases">
        <title>Whole-genome sequence of Allochromatium humboldtianum DSM 21881, type strain.</title>
        <authorList>
            <person name="Kyndt J.A."/>
            <person name="Meyer T.E."/>
        </authorList>
    </citation>
    <scope>NUCLEOTIDE SEQUENCE [LARGE SCALE GENOMIC DNA]</scope>
    <source>
        <strain evidence="6 7">DSM 21881</strain>
    </source>
</reference>
<evidence type="ECO:0000313" key="6">
    <source>
        <dbReference type="EMBL" id="NVZ10984.1"/>
    </source>
</evidence>
<dbReference type="InterPro" id="IPR043150">
    <property type="entry name" value="Phytochrome_PHY_sf"/>
</dbReference>
<proteinExistence type="predicted"/>
<dbReference type="SUPFAM" id="SSF55785">
    <property type="entry name" value="PYP-like sensor domain (PAS domain)"/>
    <property type="match status" value="1"/>
</dbReference>
<accession>A0A850RAM2</accession>
<evidence type="ECO:0000259" key="5">
    <source>
        <dbReference type="PROSITE" id="PS50046"/>
    </source>
</evidence>
<protein>
    <submittedName>
        <fullName evidence="6">GAF domain-containing protein</fullName>
    </submittedName>
</protein>
<dbReference type="SUPFAM" id="SSF55781">
    <property type="entry name" value="GAF domain-like"/>
    <property type="match status" value="2"/>
</dbReference>
<dbReference type="PRINTS" id="PR01033">
    <property type="entry name" value="PHYTOCHROME"/>
</dbReference>
<dbReference type="Proteomes" id="UP000592294">
    <property type="component" value="Unassembled WGS sequence"/>
</dbReference>
<keyword evidence="2" id="KW-0716">Sensory transduction</keyword>
<dbReference type="RefSeq" id="WP_176977709.1">
    <property type="nucleotide sequence ID" value="NZ_JABZEO010000014.1"/>
</dbReference>
<dbReference type="Pfam" id="PF08446">
    <property type="entry name" value="PAS_2"/>
    <property type="match status" value="1"/>
</dbReference>
<feature type="domain" description="Phytochrome chromophore attachment site" evidence="5">
    <location>
        <begin position="151"/>
        <end position="306"/>
    </location>
</feature>
<dbReference type="InterPro" id="IPR013515">
    <property type="entry name" value="Phytochrome_cen-reg"/>
</dbReference>
<evidence type="ECO:0000256" key="4">
    <source>
        <dbReference type="ARBA" id="ARBA00023170"/>
    </source>
</evidence>
<keyword evidence="1" id="KW-0600">Photoreceptor protein</keyword>
<evidence type="ECO:0000313" key="7">
    <source>
        <dbReference type="Proteomes" id="UP000592294"/>
    </source>
</evidence>
<dbReference type="PANTHER" id="PTHR43065">
    <property type="entry name" value="SENSOR HISTIDINE KINASE"/>
    <property type="match status" value="1"/>
</dbReference>
<gene>
    <name evidence="6" type="ORF">HW932_17135</name>
</gene>
<dbReference type="SMART" id="SM00065">
    <property type="entry name" value="GAF"/>
    <property type="match status" value="1"/>
</dbReference>
<dbReference type="AlphaFoldDB" id="A0A850RAM2"/>
<dbReference type="GO" id="GO:0009584">
    <property type="term" value="P:detection of visible light"/>
    <property type="evidence" value="ECO:0007669"/>
    <property type="project" value="InterPro"/>
</dbReference>
<dbReference type="EMBL" id="JABZEO010000014">
    <property type="protein sequence ID" value="NVZ10984.1"/>
    <property type="molecule type" value="Genomic_DNA"/>
</dbReference>
<dbReference type="Gene3D" id="3.30.450.40">
    <property type="match status" value="1"/>
</dbReference>
<organism evidence="6 7">
    <name type="scientific">Allochromatium humboldtianum</name>
    <dbReference type="NCBI Taxonomy" id="504901"/>
    <lineage>
        <taxon>Bacteria</taxon>
        <taxon>Pseudomonadati</taxon>
        <taxon>Pseudomonadota</taxon>
        <taxon>Gammaproteobacteria</taxon>
        <taxon>Chromatiales</taxon>
        <taxon>Chromatiaceae</taxon>
        <taxon>Allochromatium</taxon>
    </lineage>
</organism>